<feature type="chain" id="PRO_5045777013" description="SH3 domain-containing protein" evidence="1">
    <location>
        <begin position="29"/>
        <end position="97"/>
    </location>
</feature>
<evidence type="ECO:0008006" key="4">
    <source>
        <dbReference type="Google" id="ProtNLM"/>
    </source>
</evidence>
<evidence type="ECO:0000313" key="2">
    <source>
        <dbReference type="EMBL" id="QUX20230.1"/>
    </source>
</evidence>
<protein>
    <recommendedName>
        <fullName evidence="4">SH3 domain-containing protein</fullName>
    </recommendedName>
</protein>
<keyword evidence="1" id="KW-0732">Signal</keyword>
<reference evidence="2 3" key="1">
    <citation type="submission" date="2021-05" db="EMBL/GenBank/DDBJ databases">
        <title>Direct Submission.</title>
        <authorList>
            <person name="Li K."/>
            <person name="Gao J."/>
        </authorList>
    </citation>
    <scope>NUCLEOTIDE SEQUENCE [LARGE SCALE GENOMIC DNA]</scope>
    <source>
        <strain evidence="2 3">Mg02</strain>
    </source>
</reference>
<dbReference type="EMBL" id="CP074133">
    <property type="protein sequence ID" value="QUX20230.1"/>
    <property type="molecule type" value="Genomic_DNA"/>
</dbReference>
<keyword evidence="3" id="KW-1185">Reference proteome</keyword>
<feature type="signal peptide" evidence="1">
    <location>
        <begin position="1"/>
        <end position="28"/>
    </location>
</feature>
<name>A0ABX8BEQ0_9ACTN</name>
<organism evidence="2 3">
    <name type="scientific">Nocardiopsis changdeensis</name>
    <dbReference type="NCBI Taxonomy" id="2831969"/>
    <lineage>
        <taxon>Bacteria</taxon>
        <taxon>Bacillati</taxon>
        <taxon>Actinomycetota</taxon>
        <taxon>Actinomycetes</taxon>
        <taxon>Streptosporangiales</taxon>
        <taxon>Nocardiopsidaceae</taxon>
        <taxon>Nocardiopsis</taxon>
    </lineage>
</organism>
<gene>
    <name evidence="2" type="ORF">KGD84_16975</name>
</gene>
<dbReference type="Proteomes" id="UP000676079">
    <property type="component" value="Chromosome"/>
</dbReference>
<evidence type="ECO:0000256" key="1">
    <source>
        <dbReference type="SAM" id="SignalP"/>
    </source>
</evidence>
<evidence type="ECO:0000313" key="3">
    <source>
        <dbReference type="Proteomes" id="UP000676079"/>
    </source>
</evidence>
<proteinExistence type="predicted"/>
<accession>A0ABX8BEQ0</accession>
<sequence length="97" mass="10539">MKSMLKKVGAVAAAGALAVTLMPAPAWAYVYGYPVTTAPVRTEPYASAHAVDTVAPGEYVLLECSLINKHGNHWYRTRGGKFYTYAGHYPSYNLPNC</sequence>
<dbReference type="RefSeq" id="WP_220561424.1">
    <property type="nucleotide sequence ID" value="NZ_CP074133.1"/>
</dbReference>